<name>A0A9D2BM25_9FIRM</name>
<dbReference type="PANTHER" id="PTHR11808:SF80">
    <property type="entry name" value="CYSTATHIONINE GAMMA-LYASE"/>
    <property type="match status" value="1"/>
</dbReference>
<dbReference type="Proteomes" id="UP000886724">
    <property type="component" value="Unassembled WGS sequence"/>
</dbReference>
<gene>
    <name evidence="9" type="ORF">H9980_00570</name>
</gene>
<feature type="modified residue" description="N6-(pyridoxal phosphate)lysine" evidence="7">
    <location>
        <position position="203"/>
    </location>
</feature>
<keyword evidence="9" id="KW-0032">Aminotransferase</keyword>
<dbReference type="EMBL" id="DXET01000017">
    <property type="protein sequence ID" value="HIX80457.1"/>
    <property type="molecule type" value="Genomic_DNA"/>
</dbReference>
<evidence type="ECO:0000256" key="4">
    <source>
        <dbReference type="ARBA" id="ARBA00047199"/>
    </source>
</evidence>
<dbReference type="GO" id="GO:0008483">
    <property type="term" value="F:transaminase activity"/>
    <property type="evidence" value="ECO:0007669"/>
    <property type="project" value="UniProtKB-KW"/>
</dbReference>
<dbReference type="GO" id="GO:0047982">
    <property type="term" value="F:homocysteine desulfhydrase activity"/>
    <property type="evidence" value="ECO:0007669"/>
    <property type="project" value="UniProtKB-EC"/>
</dbReference>
<dbReference type="FunFam" id="3.40.640.10:FF:000046">
    <property type="entry name" value="Cystathionine gamma-lyase"/>
    <property type="match status" value="1"/>
</dbReference>
<evidence type="ECO:0000256" key="8">
    <source>
        <dbReference type="RuleBase" id="RU362118"/>
    </source>
</evidence>
<dbReference type="Gene3D" id="3.40.640.10">
    <property type="entry name" value="Type I PLP-dependent aspartate aminotransferase-like (Major domain)"/>
    <property type="match status" value="1"/>
</dbReference>
<dbReference type="InterPro" id="IPR015421">
    <property type="entry name" value="PyrdxlP-dep_Trfase_major"/>
</dbReference>
<evidence type="ECO:0000256" key="6">
    <source>
        <dbReference type="ARBA" id="ARBA00052699"/>
    </source>
</evidence>
<dbReference type="InterPro" id="IPR015424">
    <property type="entry name" value="PyrdxlP-dep_Trfase"/>
</dbReference>
<comment type="catalytic activity">
    <reaction evidence="6">
        <text>L-methionine + H2O = methanethiol + 2-oxobutanoate + NH4(+)</text>
        <dbReference type="Rhea" id="RHEA:23800"/>
        <dbReference type="ChEBI" id="CHEBI:15377"/>
        <dbReference type="ChEBI" id="CHEBI:16007"/>
        <dbReference type="ChEBI" id="CHEBI:16763"/>
        <dbReference type="ChEBI" id="CHEBI:28938"/>
        <dbReference type="ChEBI" id="CHEBI:57844"/>
        <dbReference type="EC" id="4.4.1.11"/>
    </reaction>
    <physiologicalReaction direction="left-to-right" evidence="6">
        <dbReference type="Rhea" id="RHEA:23801"/>
    </physiologicalReaction>
</comment>
<reference evidence="9" key="1">
    <citation type="journal article" date="2021" name="PeerJ">
        <title>Extensive microbial diversity within the chicken gut microbiome revealed by metagenomics and culture.</title>
        <authorList>
            <person name="Gilroy R."/>
            <person name="Ravi A."/>
            <person name="Getino M."/>
            <person name="Pursley I."/>
            <person name="Horton D.L."/>
            <person name="Alikhan N.F."/>
            <person name="Baker D."/>
            <person name="Gharbi K."/>
            <person name="Hall N."/>
            <person name="Watson M."/>
            <person name="Adriaenssens E.M."/>
            <person name="Foster-Nyarko E."/>
            <person name="Jarju S."/>
            <person name="Secka A."/>
            <person name="Antonio M."/>
            <person name="Oren A."/>
            <person name="Chaudhuri R.R."/>
            <person name="La Ragione R."/>
            <person name="Hildebrand F."/>
            <person name="Pallen M.J."/>
        </authorList>
    </citation>
    <scope>NUCLEOTIDE SEQUENCE</scope>
    <source>
        <strain evidence="9">ChiGjej1B1-14440</strain>
    </source>
</reference>
<evidence type="ECO:0000256" key="2">
    <source>
        <dbReference type="ARBA" id="ARBA00022898"/>
    </source>
</evidence>
<dbReference type="InterPro" id="IPR000277">
    <property type="entry name" value="Cys/Met-Metab_PyrdxlP-dep_enz"/>
</dbReference>
<evidence type="ECO:0000256" key="1">
    <source>
        <dbReference type="ARBA" id="ARBA00001933"/>
    </source>
</evidence>
<comment type="caution">
    <text evidence="9">The sequence shown here is derived from an EMBL/GenBank/DDBJ whole genome shotgun (WGS) entry which is preliminary data.</text>
</comment>
<keyword evidence="2 7" id="KW-0663">Pyridoxal phosphate</keyword>
<comment type="similarity">
    <text evidence="8">Belongs to the trans-sulfuration enzymes family.</text>
</comment>
<comment type="catalytic activity">
    <reaction evidence="5">
        <text>L-homocysteine + H2O = 2-oxobutanoate + hydrogen sulfide + NH4(+) + H(+)</text>
        <dbReference type="Rhea" id="RHEA:14501"/>
        <dbReference type="ChEBI" id="CHEBI:15377"/>
        <dbReference type="ChEBI" id="CHEBI:15378"/>
        <dbReference type="ChEBI" id="CHEBI:16763"/>
        <dbReference type="ChEBI" id="CHEBI:28938"/>
        <dbReference type="ChEBI" id="CHEBI:29919"/>
        <dbReference type="ChEBI" id="CHEBI:58199"/>
        <dbReference type="EC" id="4.4.1.2"/>
    </reaction>
    <physiologicalReaction direction="left-to-right" evidence="5">
        <dbReference type="Rhea" id="RHEA:14502"/>
    </physiologicalReaction>
</comment>
<evidence type="ECO:0000256" key="3">
    <source>
        <dbReference type="ARBA" id="ARBA00047175"/>
    </source>
</evidence>
<dbReference type="Gene3D" id="3.90.1150.10">
    <property type="entry name" value="Aspartate Aminotransferase, domain 1"/>
    <property type="match status" value="1"/>
</dbReference>
<evidence type="ECO:0000256" key="7">
    <source>
        <dbReference type="PIRSR" id="PIRSR001434-2"/>
    </source>
</evidence>
<dbReference type="GO" id="GO:0030170">
    <property type="term" value="F:pyridoxal phosphate binding"/>
    <property type="evidence" value="ECO:0007669"/>
    <property type="project" value="InterPro"/>
</dbReference>
<comment type="cofactor">
    <cofactor evidence="1 8">
        <name>pyridoxal 5'-phosphate</name>
        <dbReference type="ChEBI" id="CHEBI:597326"/>
    </cofactor>
</comment>
<keyword evidence="9" id="KW-0808">Transferase</keyword>
<dbReference type="Pfam" id="PF01053">
    <property type="entry name" value="Cys_Met_Meta_PP"/>
    <property type="match status" value="1"/>
</dbReference>
<dbReference type="GO" id="GO:0018826">
    <property type="term" value="F:methionine gamma-lyase activity"/>
    <property type="evidence" value="ECO:0007669"/>
    <property type="project" value="UniProtKB-EC"/>
</dbReference>
<evidence type="ECO:0000313" key="9">
    <source>
        <dbReference type="EMBL" id="HIX80457.1"/>
    </source>
</evidence>
<dbReference type="CDD" id="cd00614">
    <property type="entry name" value="CGS_like"/>
    <property type="match status" value="1"/>
</dbReference>
<accession>A0A9D2BM25</accession>
<dbReference type="InterPro" id="IPR015422">
    <property type="entry name" value="PyrdxlP-dep_Trfase_small"/>
</dbReference>
<reference evidence="9" key="2">
    <citation type="submission" date="2021-04" db="EMBL/GenBank/DDBJ databases">
        <authorList>
            <person name="Gilroy R."/>
        </authorList>
    </citation>
    <scope>NUCLEOTIDE SEQUENCE</scope>
    <source>
        <strain evidence="9">ChiGjej1B1-14440</strain>
    </source>
</reference>
<evidence type="ECO:0000313" key="10">
    <source>
        <dbReference type="Proteomes" id="UP000886724"/>
    </source>
</evidence>
<dbReference type="SUPFAM" id="SSF53383">
    <property type="entry name" value="PLP-dependent transferases"/>
    <property type="match status" value="1"/>
</dbReference>
<dbReference type="EC" id="4.4.1.2" evidence="3"/>
<organism evidence="9 10">
    <name type="scientific">Candidatus Erysipelatoclostridium merdavium</name>
    <dbReference type="NCBI Taxonomy" id="2838566"/>
    <lineage>
        <taxon>Bacteria</taxon>
        <taxon>Bacillati</taxon>
        <taxon>Bacillota</taxon>
        <taxon>Erysipelotrichia</taxon>
        <taxon>Erysipelotrichales</taxon>
        <taxon>Erysipelotrichales incertae sedis</taxon>
    </lineage>
</organism>
<dbReference type="GO" id="GO:0005737">
    <property type="term" value="C:cytoplasm"/>
    <property type="evidence" value="ECO:0007669"/>
    <property type="project" value="TreeGrafter"/>
</dbReference>
<protein>
    <recommendedName>
        <fullName evidence="3">homocysteine desulfhydrase</fullName>
        <ecNumber evidence="3">4.4.1.2</ecNumber>
    </recommendedName>
    <alternativeName>
        <fullName evidence="4">Homocysteine desulfhydrase</fullName>
    </alternativeName>
</protein>
<dbReference type="PANTHER" id="PTHR11808">
    <property type="entry name" value="TRANS-SULFURATION ENZYME FAMILY MEMBER"/>
    <property type="match status" value="1"/>
</dbReference>
<sequence>MYDDKNICLELEDGGYEYYPVAPEIVQTSNFKFKNFQHYVDVNANGEFAYTYTRGDNPTIKILEDKVAKLEGGQKARAFASGMGAISGTILSLVKQNDHIIIVNTVYGSSVKLIQRLEKFGVESTKIDVSDTKEIFKYIKDNTKMIYFESPSSQKFEMLDLEMIADVAKEKGIYTVIDNTWATPLLQNPLAHGIDVVIHSCSKYIGGHSDIVGGVVITNESLMEKIDNFATILLGATMTPINAWLAIRGLRTLPVRIKSQSETVKKVIDTLKNHDKIEKIYHPYAGDSHQKELADRYLKGYGSLLGIVLKDATPEIIERFMDSLKHFTLAYSWGGFESLAMPVYKGNNVEELKQRGLALGHIRVYLGLEDSQLLIDDFLQALEKAYNGQ</sequence>
<dbReference type="PIRSF" id="PIRSF001434">
    <property type="entry name" value="CGS"/>
    <property type="match status" value="1"/>
</dbReference>
<dbReference type="GO" id="GO:0019346">
    <property type="term" value="P:transsulfuration"/>
    <property type="evidence" value="ECO:0007669"/>
    <property type="project" value="InterPro"/>
</dbReference>
<evidence type="ECO:0000256" key="5">
    <source>
        <dbReference type="ARBA" id="ARBA00048780"/>
    </source>
</evidence>
<dbReference type="AlphaFoldDB" id="A0A9D2BM25"/>
<proteinExistence type="inferred from homology"/>